<comment type="caution">
    <text evidence="2">The sequence shown here is derived from an EMBL/GenBank/DDBJ whole genome shotgun (WGS) entry which is preliminary data.</text>
</comment>
<dbReference type="Proteomes" id="UP000461585">
    <property type="component" value="Unassembled WGS sequence"/>
</dbReference>
<keyword evidence="1" id="KW-1133">Transmembrane helix</keyword>
<reference evidence="2 3" key="1">
    <citation type="submission" date="2020-01" db="EMBL/GenBank/DDBJ databases">
        <title>Anaeroalcalibacter tamaniensis gen. nov., sp. nov., moderately halophilic strictly anaerobic fermenter bacterium from mud volcano of Taman peninsula.</title>
        <authorList>
            <person name="Frolova A."/>
            <person name="Merkel A.Y."/>
            <person name="Slobodkin A.I."/>
        </authorList>
    </citation>
    <scope>NUCLEOTIDE SEQUENCE [LARGE SCALE GENOMIC DNA]</scope>
    <source>
        <strain evidence="2 3">F-3ap</strain>
    </source>
</reference>
<feature type="transmembrane region" description="Helical" evidence="1">
    <location>
        <begin position="27"/>
        <end position="49"/>
    </location>
</feature>
<keyword evidence="1" id="KW-0812">Transmembrane</keyword>
<dbReference type="AlphaFoldDB" id="A0A7X5HT94"/>
<keyword evidence="1" id="KW-0472">Membrane</keyword>
<feature type="transmembrane region" description="Helical" evidence="1">
    <location>
        <begin position="55"/>
        <end position="82"/>
    </location>
</feature>
<proteinExistence type="predicted"/>
<sequence>MGKGHTTKKHHVKFRSLYKHKPINQKWIRTITLVSFTISAILGYFSIVFMEIVSLAGAVAILLAIIGAGVFFDLLGISVTAADETPFHSMAASRIPGARESILLIRNAGVVANFFNDVIGDIAGIISGSASAAIVLKLHLEGNRNSIVPGILLTSLIAAMTVGGKGLGKEIAMRNSNSLVYKMGQVMHYGKKLTGRSF</sequence>
<accession>A0A7X5HT94</accession>
<dbReference type="RefSeq" id="WP_162368984.1">
    <property type="nucleotide sequence ID" value="NZ_JAAEEH010000001.1"/>
</dbReference>
<evidence type="ECO:0008006" key="4">
    <source>
        <dbReference type="Google" id="ProtNLM"/>
    </source>
</evidence>
<evidence type="ECO:0000313" key="2">
    <source>
        <dbReference type="EMBL" id="NDL66260.1"/>
    </source>
</evidence>
<gene>
    <name evidence="2" type="ORF">GXN74_00680</name>
</gene>
<feature type="transmembrane region" description="Helical" evidence="1">
    <location>
        <begin position="103"/>
        <end position="126"/>
    </location>
</feature>
<feature type="transmembrane region" description="Helical" evidence="1">
    <location>
        <begin position="146"/>
        <end position="164"/>
    </location>
</feature>
<organism evidence="2 3">
    <name type="scientific">Anaerotalea alkaliphila</name>
    <dbReference type="NCBI Taxonomy" id="2662126"/>
    <lineage>
        <taxon>Bacteria</taxon>
        <taxon>Bacillati</taxon>
        <taxon>Bacillota</taxon>
        <taxon>Clostridia</taxon>
        <taxon>Eubacteriales</taxon>
        <taxon>Anaerotalea</taxon>
    </lineage>
</organism>
<dbReference type="EMBL" id="JAAEEH010000001">
    <property type="protein sequence ID" value="NDL66260.1"/>
    <property type="molecule type" value="Genomic_DNA"/>
</dbReference>
<evidence type="ECO:0000313" key="3">
    <source>
        <dbReference type="Proteomes" id="UP000461585"/>
    </source>
</evidence>
<protein>
    <recommendedName>
        <fullName evidence="4">CNNM transmembrane domain-containing protein</fullName>
    </recommendedName>
</protein>
<keyword evidence="3" id="KW-1185">Reference proteome</keyword>
<name>A0A7X5HT94_9FIRM</name>
<evidence type="ECO:0000256" key="1">
    <source>
        <dbReference type="SAM" id="Phobius"/>
    </source>
</evidence>